<feature type="transmembrane region" description="Helical" evidence="2">
    <location>
        <begin position="76"/>
        <end position="98"/>
    </location>
</feature>
<feature type="compositionally biased region" description="Basic and acidic residues" evidence="1">
    <location>
        <begin position="1"/>
        <end position="13"/>
    </location>
</feature>
<gene>
    <name evidence="3" type="ORF">NVS89_12770</name>
</gene>
<comment type="caution">
    <text evidence="3">The sequence shown here is derived from an EMBL/GenBank/DDBJ whole genome shotgun (WGS) entry which is preliminary data.</text>
</comment>
<accession>A0A9X2PL75</accession>
<keyword evidence="2" id="KW-0812">Transmembrane</keyword>
<feature type="region of interest" description="Disordered" evidence="1">
    <location>
        <begin position="1"/>
        <end position="24"/>
    </location>
</feature>
<organism evidence="3 4">
    <name type="scientific">Ancylobacter mangrovi</name>
    <dbReference type="NCBI Taxonomy" id="2972472"/>
    <lineage>
        <taxon>Bacteria</taxon>
        <taxon>Pseudomonadati</taxon>
        <taxon>Pseudomonadota</taxon>
        <taxon>Alphaproteobacteria</taxon>
        <taxon>Hyphomicrobiales</taxon>
        <taxon>Xanthobacteraceae</taxon>
        <taxon>Ancylobacter</taxon>
    </lineage>
</organism>
<dbReference type="RefSeq" id="WP_258733140.1">
    <property type="nucleotide sequence ID" value="NZ_JANTHZ010000005.1"/>
</dbReference>
<evidence type="ECO:0000313" key="4">
    <source>
        <dbReference type="Proteomes" id="UP001151088"/>
    </source>
</evidence>
<dbReference type="Proteomes" id="UP001151088">
    <property type="component" value="Unassembled WGS sequence"/>
</dbReference>
<evidence type="ECO:0000256" key="1">
    <source>
        <dbReference type="SAM" id="MobiDB-lite"/>
    </source>
</evidence>
<proteinExistence type="predicted"/>
<keyword evidence="2" id="KW-1133">Transmembrane helix</keyword>
<dbReference type="AlphaFoldDB" id="A0A9X2PL75"/>
<dbReference type="EMBL" id="JANTHZ010000005">
    <property type="protein sequence ID" value="MCS0495973.1"/>
    <property type="molecule type" value="Genomic_DNA"/>
</dbReference>
<keyword evidence="4" id="KW-1185">Reference proteome</keyword>
<feature type="transmembrane region" description="Helical" evidence="2">
    <location>
        <begin position="230"/>
        <end position="254"/>
    </location>
</feature>
<evidence type="ECO:0008006" key="5">
    <source>
        <dbReference type="Google" id="ProtNLM"/>
    </source>
</evidence>
<keyword evidence="2" id="KW-0472">Membrane</keyword>
<evidence type="ECO:0000256" key="2">
    <source>
        <dbReference type="SAM" id="Phobius"/>
    </source>
</evidence>
<evidence type="ECO:0000313" key="3">
    <source>
        <dbReference type="EMBL" id="MCS0495973.1"/>
    </source>
</evidence>
<name>A0A9X2PL75_9HYPH</name>
<feature type="transmembrane region" description="Helical" evidence="2">
    <location>
        <begin position="104"/>
        <end position="125"/>
    </location>
</feature>
<feature type="transmembrane region" description="Helical" evidence="2">
    <location>
        <begin position="261"/>
        <end position="284"/>
    </location>
</feature>
<protein>
    <recommendedName>
        <fullName evidence="5">YrhK domain-containing protein</fullName>
    </recommendedName>
</protein>
<reference evidence="3" key="1">
    <citation type="submission" date="2022-08" db="EMBL/GenBank/DDBJ databases">
        <authorList>
            <person name="Li F."/>
        </authorList>
    </citation>
    <scope>NUCLEOTIDE SEQUENCE</scope>
    <source>
        <strain evidence="3">MQZ15Z-1</strain>
    </source>
</reference>
<sequence length="295" mass="32361">MERLRTPDSEDGHGGPSPGTPMATAGAWPFVTLRRYHLPGRRVVWRDRQHRKGLEREARALEALPVAFWQTQIYNFYVGLIFAVGSFLFMLGSALSLIPGNAGVPLHIVNAIFFAGSVPFTTAAYMQHLQAANASAFAPDPAAHLPRERPSLIGWHPRSPGWLSTFTQFVGTLAFNVNTYDGLHAPARWYMQDLALWLPDMVGSVLFLVSAYLAFIETSHGYWSWKPRELAWQIVFVNLAGCVAFMVAAVLAYVPRGAEPAWIGAASNANLFAGALCFFIGAALSMRESRLAAPA</sequence>
<feature type="transmembrane region" description="Helical" evidence="2">
    <location>
        <begin position="194"/>
        <end position="215"/>
    </location>
</feature>